<evidence type="ECO:0000313" key="3">
    <source>
        <dbReference type="Proteomes" id="UP001151699"/>
    </source>
</evidence>
<dbReference type="InterPro" id="IPR031949">
    <property type="entry name" value="DUF4776"/>
</dbReference>
<feature type="non-terminal residue" evidence="2">
    <location>
        <position position="169"/>
    </location>
</feature>
<evidence type="ECO:0000313" key="2">
    <source>
        <dbReference type="EMBL" id="KAJ6647664.1"/>
    </source>
</evidence>
<dbReference type="AlphaFoldDB" id="A0A9Q0S717"/>
<organism evidence="2 3">
    <name type="scientific">Pseudolycoriella hygida</name>
    <dbReference type="NCBI Taxonomy" id="35572"/>
    <lineage>
        <taxon>Eukaryota</taxon>
        <taxon>Metazoa</taxon>
        <taxon>Ecdysozoa</taxon>
        <taxon>Arthropoda</taxon>
        <taxon>Hexapoda</taxon>
        <taxon>Insecta</taxon>
        <taxon>Pterygota</taxon>
        <taxon>Neoptera</taxon>
        <taxon>Endopterygota</taxon>
        <taxon>Diptera</taxon>
        <taxon>Nematocera</taxon>
        <taxon>Sciaroidea</taxon>
        <taxon>Sciaridae</taxon>
        <taxon>Pseudolycoriella</taxon>
    </lineage>
</organism>
<sequence>MTCQGVFREDGLCITKRKRDKFTQFGDNKLLELRFTPTPFSKKPSDTTWCGSIFSAESFSCTFQSKLDFENFLRDTYNDSRYSYCILNCGPSVPYRQLKSMEIKDERIPWNMGWNWKKNHDQNWQPGRLPKIIKIRMSHFLNYYPCDTLPTSRLNMKLLKNSFNDCANS</sequence>
<comment type="caution">
    <text evidence="2">The sequence shown here is derived from an EMBL/GenBank/DDBJ whole genome shotgun (WGS) entry which is preliminary data.</text>
</comment>
<evidence type="ECO:0000259" key="1">
    <source>
        <dbReference type="Pfam" id="PF16003"/>
    </source>
</evidence>
<dbReference type="EMBL" id="WJQU01000001">
    <property type="protein sequence ID" value="KAJ6647664.1"/>
    <property type="molecule type" value="Genomic_DNA"/>
</dbReference>
<dbReference type="Proteomes" id="UP001151699">
    <property type="component" value="Chromosome A"/>
</dbReference>
<dbReference type="OrthoDB" id="10279287at2759"/>
<dbReference type="Pfam" id="PF16003">
    <property type="entry name" value="DUF4776"/>
    <property type="match status" value="1"/>
</dbReference>
<feature type="domain" description="DUF4776" evidence="1">
    <location>
        <begin position="77"/>
        <end position="160"/>
    </location>
</feature>
<reference evidence="2" key="1">
    <citation type="submission" date="2022-07" db="EMBL/GenBank/DDBJ databases">
        <authorList>
            <person name="Trinca V."/>
            <person name="Uliana J.V.C."/>
            <person name="Torres T.T."/>
            <person name="Ward R.J."/>
            <person name="Monesi N."/>
        </authorList>
    </citation>
    <scope>NUCLEOTIDE SEQUENCE</scope>
    <source>
        <strain evidence="2">HSMRA1968</strain>
        <tissue evidence="2">Whole embryos</tissue>
    </source>
</reference>
<keyword evidence="3" id="KW-1185">Reference proteome</keyword>
<protein>
    <recommendedName>
        <fullName evidence="1">DUF4776 domain-containing protein</fullName>
    </recommendedName>
</protein>
<gene>
    <name evidence="2" type="ORF">Bhyg_02887</name>
</gene>
<proteinExistence type="predicted"/>
<name>A0A9Q0S717_9DIPT</name>
<accession>A0A9Q0S717</accession>